<dbReference type="OrthoDB" id="4471361at2759"/>
<sequence length="373" mass="40811">MPVTGCEDLRQHLPCISNGLPQASAKYAVRFDQPVSMVTVSAEIPYRVVSQPLVDGTHTLANSHIPMDGADANQTKPEPMCQNNRLRQSNRTVAMTRNDQVKRATLRLNLDLPCPLSELVNRTPHIPARDMCAWVHRPVETPPGGIATAWQDFTPNEFTHANDHQAISILTGRSWKMQTPHIRKQYKTLAVTEKQMHAGAHPGYRFSPSTKKKRSRTARARSQKLVLRSEAFPKVNRSSQPHAGSTSSNNDRISGPSTGPFLADEETLTQSIPSNTGGVGSLPSAASVWWQEIIYSQMASTEQVSAGTQPCFPVVTGQPGIPNSACIVPQSGCPGLEAVNGQSAFLTLSVTCEDCKVDGEYRLSPSKLHREFR</sequence>
<dbReference type="InterPro" id="IPR036910">
    <property type="entry name" value="HMG_box_dom_sf"/>
</dbReference>
<protein>
    <recommendedName>
        <fullName evidence="4">HMG box domain-containing protein</fullName>
    </recommendedName>
</protein>
<feature type="compositionally biased region" description="Polar residues" evidence="1">
    <location>
        <begin position="236"/>
        <end position="257"/>
    </location>
</feature>
<name>A0A7R7WBW0_ASPKA</name>
<dbReference type="EMBL" id="AP024429">
    <property type="protein sequence ID" value="BCS00106.1"/>
    <property type="molecule type" value="Genomic_DNA"/>
</dbReference>
<feature type="region of interest" description="Disordered" evidence="1">
    <location>
        <begin position="197"/>
        <end position="263"/>
    </location>
</feature>
<evidence type="ECO:0000313" key="2">
    <source>
        <dbReference type="EMBL" id="BCS00106.1"/>
    </source>
</evidence>
<dbReference type="KEGG" id="aluc:AKAW2_50447S"/>
<evidence type="ECO:0008006" key="4">
    <source>
        <dbReference type="Google" id="ProtNLM"/>
    </source>
</evidence>
<reference evidence="2" key="1">
    <citation type="submission" date="2021-01" db="EMBL/GenBank/DDBJ databases">
        <authorList>
            <consortium name="Aspergillus luchuensis mut. kawachii IFO 4304 genome sequencing consortium"/>
            <person name="Kazuki M."/>
            <person name="Futagami T."/>
        </authorList>
    </citation>
    <scope>NUCLEOTIDE SEQUENCE</scope>
    <source>
        <strain evidence="2">IFO 4308</strain>
    </source>
</reference>
<dbReference type="Gene3D" id="1.10.30.10">
    <property type="entry name" value="High mobility group box domain"/>
    <property type="match status" value="1"/>
</dbReference>
<organism evidence="2 3">
    <name type="scientific">Aspergillus kawachii</name>
    <name type="common">White koji mold</name>
    <name type="synonym">Aspergillus awamori var. kawachi</name>
    <dbReference type="NCBI Taxonomy" id="1069201"/>
    <lineage>
        <taxon>Eukaryota</taxon>
        <taxon>Fungi</taxon>
        <taxon>Dikarya</taxon>
        <taxon>Ascomycota</taxon>
        <taxon>Pezizomycotina</taxon>
        <taxon>Eurotiomycetes</taxon>
        <taxon>Eurotiomycetidae</taxon>
        <taxon>Eurotiales</taxon>
        <taxon>Aspergillaceae</taxon>
        <taxon>Aspergillus</taxon>
        <taxon>Aspergillus subgen. Circumdati</taxon>
    </lineage>
</organism>
<evidence type="ECO:0000256" key="1">
    <source>
        <dbReference type="SAM" id="MobiDB-lite"/>
    </source>
</evidence>
<keyword evidence="3" id="KW-1185">Reference proteome</keyword>
<accession>A0A7R7WBW0</accession>
<dbReference type="GeneID" id="64961427"/>
<dbReference type="SUPFAM" id="SSF47095">
    <property type="entry name" value="HMG-box"/>
    <property type="match status" value="1"/>
</dbReference>
<reference evidence="2" key="2">
    <citation type="submission" date="2021-02" db="EMBL/GenBank/DDBJ databases">
        <title>Aspergillus luchuensis mut. kawachii IFO 4304 genome sequence.</title>
        <authorList>
            <person name="Mori K."/>
            <person name="Kadooka C."/>
            <person name="Goto M."/>
            <person name="Futagami T."/>
        </authorList>
    </citation>
    <scope>NUCLEOTIDE SEQUENCE</scope>
    <source>
        <strain evidence="2">IFO 4308</strain>
    </source>
</reference>
<feature type="compositionally biased region" description="Basic residues" evidence="1">
    <location>
        <begin position="210"/>
        <end position="222"/>
    </location>
</feature>
<dbReference type="Proteomes" id="UP000661280">
    <property type="component" value="Chromosome 5"/>
</dbReference>
<proteinExistence type="predicted"/>
<dbReference type="RefSeq" id="XP_041543868.1">
    <property type="nucleotide sequence ID" value="XM_041690266.1"/>
</dbReference>
<gene>
    <name evidence="2" type="ORF">AKAW2_50447S</name>
</gene>
<dbReference type="AlphaFoldDB" id="A0A7R7WBW0"/>
<evidence type="ECO:0000313" key="3">
    <source>
        <dbReference type="Proteomes" id="UP000661280"/>
    </source>
</evidence>